<feature type="transmembrane region" description="Helical" evidence="7">
    <location>
        <begin position="148"/>
        <end position="169"/>
    </location>
</feature>
<dbReference type="EMBL" id="MU002340">
    <property type="protein sequence ID" value="KAF2787269.1"/>
    <property type="molecule type" value="Genomic_DNA"/>
</dbReference>
<dbReference type="InterPro" id="IPR049326">
    <property type="entry name" value="Rhodopsin_dom_fungi"/>
</dbReference>
<proteinExistence type="inferred from homology"/>
<comment type="similarity">
    <text evidence="5">Belongs to the SAT4 family.</text>
</comment>
<feature type="transmembrane region" description="Helical" evidence="7">
    <location>
        <begin position="199"/>
        <end position="222"/>
    </location>
</feature>
<dbReference type="Proteomes" id="UP000799757">
    <property type="component" value="Unassembled WGS sequence"/>
</dbReference>
<evidence type="ECO:0000256" key="6">
    <source>
        <dbReference type="SAM" id="MobiDB-lite"/>
    </source>
</evidence>
<comment type="subcellular location">
    <subcellularLocation>
        <location evidence="1">Membrane</location>
        <topology evidence="1">Multi-pass membrane protein</topology>
    </subcellularLocation>
</comment>
<feature type="transmembrane region" description="Helical" evidence="7">
    <location>
        <begin position="107"/>
        <end position="127"/>
    </location>
</feature>
<keyword evidence="2 7" id="KW-0812">Transmembrane</keyword>
<evidence type="ECO:0000313" key="10">
    <source>
        <dbReference type="Proteomes" id="UP000799757"/>
    </source>
</evidence>
<dbReference type="InterPro" id="IPR052337">
    <property type="entry name" value="SAT4-like"/>
</dbReference>
<feature type="transmembrane region" description="Helical" evidence="7">
    <location>
        <begin position="20"/>
        <end position="39"/>
    </location>
</feature>
<name>A0A6A6WT48_9PLEO</name>
<keyword evidence="10" id="KW-1185">Reference proteome</keyword>
<dbReference type="Pfam" id="PF20684">
    <property type="entry name" value="Fung_rhodopsin"/>
    <property type="match status" value="1"/>
</dbReference>
<dbReference type="PANTHER" id="PTHR33048">
    <property type="entry name" value="PTH11-LIKE INTEGRAL MEMBRANE PROTEIN (AFU_ORTHOLOGUE AFUA_5G11245)"/>
    <property type="match status" value="1"/>
</dbReference>
<evidence type="ECO:0000313" key="9">
    <source>
        <dbReference type="EMBL" id="KAF2787269.1"/>
    </source>
</evidence>
<evidence type="ECO:0000259" key="8">
    <source>
        <dbReference type="Pfam" id="PF20684"/>
    </source>
</evidence>
<dbReference type="PANTHER" id="PTHR33048:SF114">
    <property type="entry name" value="MEMBRANE PROTEIN PTH11-LIKE, PUTATIVE (AFU_ORTHOLOGUE AFUA_7G06620)-RELATED"/>
    <property type="match status" value="1"/>
</dbReference>
<feature type="transmembrane region" description="Helical" evidence="7">
    <location>
        <begin position="276"/>
        <end position="296"/>
    </location>
</feature>
<feature type="domain" description="Rhodopsin" evidence="8">
    <location>
        <begin position="58"/>
        <end position="295"/>
    </location>
</feature>
<evidence type="ECO:0000256" key="4">
    <source>
        <dbReference type="ARBA" id="ARBA00023136"/>
    </source>
</evidence>
<gene>
    <name evidence="9" type="ORF">K505DRAFT_258073</name>
</gene>
<evidence type="ECO:0000256" key="2">
    <source>
        <dbReference type="ARBA" id="ARBA00022692"/>
    </source>
</evidence>
<evidence type="ECO:0000256" key="1">
    <source>
        <dbReference type="ARBA" id="ARBA00004141"/>
    </source>
</evidence>
<dbReference type="OrthoDB" id="444631at2759"/>
<sequence length="342" mass="37121">MNIPNDLPPNAIETQTSSARIVTMSACLVVSIAVFLRYVGRWALQLHLNAGPGKREGVYGLDDVFNVAAVLAFYGLAVAVFVAIHRGMGVHVEAVLYERGQKGLTNLNQAIFVCAIFYNITLGMIKLSVLSLYRRILRGIASHKMCTILRAMFVIVACNTMANVLVVVFQCWPIEATWDSRRIRNSSRADRYRCVNINAFYIGNSVTGMLTDAMVYLVSIPIVKPLQMDSRTKIQLLATTLVGGLAVITSAVRLGFLPKLLHDPDVTMAMAVPMDWSVIEPAVGIIVSSMPAIRAIRFLRRQEENNSHGLGAISRPATNHIPLGNASNGTGGGRAGGEGGRI</sequence>
<keyword evidence="4 7" id="KW-0472">Membrane</keyword>
<feature type="compositionally biased region" description="Gly residues" evidence="6">
    <location>
        <begin position="329"/>
        <end position="342"/>
    </location>
</feature>
<accession>A0A6A6WT48</accession>
<reference evidence="9" key="1">
    <citation type="journal article" date="2020" name="Stud. Mycol.">
        <title>101 Dothideomycetes genomes: a test case for predicting lifestyles and emergence of pathogens.</title>
        <authorList>
            <person name="Haridas S."/>
            <person name="Albert R."/>
            <person name="Binder M."/>
            <person name="Bloem J."/>
            <person name="Labutti K."/>
            <person name="Salamov A."/>
            <person name="Andreopoulos B."/>
            <person name="Baker S."/>
            <person name="Barry K."/>
            <person name="Bills G."/>
            <person name="Bluhm B."/>
            <person name="Cannon C."/>
            <person name="Castanera R."/>
            <person name="Culley D."/>
            <person name="Daum C."/>
            <person name="Ezra D."/>
            <person name="Gonzalez J."/>
            <person name="Henrissat B."/>
            <person name="Kuo A."/>
            <person name="Liang C."/>
            <person name="Lipzen A."/>
            <person name="Lutzoni F."/>
            <person name="Magnuson J."/>
            <person name="Mondo S."/>
            <person name="Nolan M."/>
            <person name="Ohm R."/>
            <person name="Pangilinan J."/>
            <person name="Park H.-J."/>
            <person name="Ramirez L."/>
            <person name="Alfaro M."/>
            <person name="Sun H."/>
            <person name="Tritt A."/>
            <person name="Yoshinaga Y."/>
            <person name="Zwiers L.-H."/>
            <person name="Turgeon B."/>
            <person name="Goodwin S."/>
            <person name="Spatafora J."/>
            <person name="Crous P."/>
            <person name="Grigoriev I."/>
        </authorList>
    </citation>
    <scope>NUCLEOTIDE SEQUENCE</scope>
    <source>
        <strain evidence="9">CBS 109.77</strain>
    </source>
</reference>
<protein>
    <recommendedName>
        <fullName evidence="8">Rhodopsin domain-containing protein</fullName>
    </recommendedName>
</protein>
<dbReference type="GO" id="GO:0016020">
    <property type="term" value="C:membrane"/>
    <property type="evidence" value="ECO:0007669"/>
    <property type="project" value="UniProtKB-SubCell"/>
</dbReference>
<keyword evidence="3 7" id="KW-1133">Transmembrane helix</keyword>
<feature type="region of interest" description="Disordered" evidence="6">
    <location>
        <begin position="319"/>
        <end position="342"/>
    </location>
</feature>
<evidence type="ECO:0000256" key="3">
    <source>
        <dbReference type="ARBA" id="ARBA00022989"/>
    </source>
</evidence>
<dbReference type="AlphaFoldDB" id="A0A6A6WT48"/>
<organism evidence="9 10">
    <name type="scientific">Melanomma pulvis-pyrius CBS 109.77</name>
    <dbReference type="NCBI Taxonomy" id="1314802"/>
    <lineage>
        <taxon>Eukaryota</taxon>
        <taxon>Fungi</taxon>
        <taxon>Dikarya</taxon>
        <taxon>Ascomycota</taxon>
        <taxon>Pezizomycotina</taxon>
        <taxon>Dothideomycetes</taxon>
        <taxon>Pleosporomycetidae</taxon>
        <taxon>Pleosporales</taxon>
        <taxon>Melanommataceae</taxon>
        <taxon>Melanomma</taxon>
    </lineage>
</organism>
<feature type="transmembrane region" description="Helical" evidence="7">
    <location>
        <begin position="234"/>
        <end position="256"/>
    </location>
</feature>
<feature type="transmembrane region" description="Helical" evidence="7">
    <location>
        <begin position="64"/>
        <end position="87"/>
    </location>
</feature>
<evidence type="ECO:0000256" key="7">
    <source>
        <dbReference type="SAM" id="Phobius"/>
    </source>
</evidence>
<evidence type="ECO:0000256" key="5">
    <source>
        <dbReference type="ARBA" id="ARBA00038359"/>
    </source>
</evidence>